<organism evidence="1 2">
    <name type="scientific">Sclerotinia nivalis</name>
    <dbReference type="NCBI Taxonomy" id="352851"/>
    <lineage>
        <taxon>Eukaryota</taxon>
        <taxon>Fungi</taxon>
        <taxon>Dikarya</taxon>
        <taxon>Ascomycota</taxon>
        <taxon>Pezizomycotina</taxon>
        <taxon>Leotiomycetes</taxon>
        <taxon>Helotiales</taxon>
        <taxon>Sclerotiniaceae</taxon>
        <taxon>Sclerotinia</taxon>
    </lineage>
</organism>
<dbReference type="EMBL" id="JAPEIS010000003">
    <property type="protein sequence ID" value="KAJ8068178.1"/>
    <property type="molecule type" value="Genomic_DNA"/>
</dbReference>
<evidence type="ECO:0000313" key="2">
    <source>
        <dbReference type="Proteomes" id="UP001152300"/>
    </source>
</evidence>
<proteinExistence type="predicted"/>
<evidence type="ECO:0000313" key="1">
    <source>
        <dbReference type="EMBL" id="KAJ8068178.1"/>
    </source>
</evidence>
<dbReference type="AlphaFoldDB" id="A0A9X0DPL5"/>
<reference evidence="1" key="1">
    <citation type="submission" date="2022-11" db="EMBL/GenBank/DDBJ databases">
        <title>Genome Resource of Sclerotinia nivalis Strain SnTB1, a Plant Pathogen Isolated from American Ginseng.</title>
        <authorList>
            <person name="Fan S."/>
        </authorList>
    </citation>
    <scope>NUCLEOTIDE SEQUENCE</scope>
    <source>
        <strain evidence="1">SnTB1</strain>
    </source>
</reference>
<dbReference type="Proteomes" id="UP001152300">
    <property type="component" value="Unassembled WGS sequence"/>
</dbReference>
<name>A0A9X0DPL5_9HELO</name>
<accession>A0A9X0DPL5</accession>
<protein>
    <submittedName>
        <fullName evidence="1">Uncharacterized protein</fullName>
    </submittedName>
</protein>
<gene>
    <name evidence="1" type="ORF">OCU04_003748</name>
</gene>
<comment type="caution">
    <text evidence="1">The sequence shown here is derived from an EMBL/GenBank/DDBJ whole genome shotgun (WGS) entry which is preliminary data.</text>
</comment>
<keyword evidence="2" id="KW-1185">Reference proteome</keyword>
<sequence>MTSRFIAGGKGGANSLRFGCITFEGFQFRGIRKTEASGLDSSSQYQLSNNNHDLAWNSQY</sequence>